<sequence>MQAGGRCDEGTPRIVSRPRHGLSTRQITASMMHGKLSPRGASRQHAVDDMIRLTPCRVRPANNNHSYVEATSIAKLASPRNIKHVRLAHLGTHHILREWAARVIQTRYSQFHRVQVRARRQAEATRAKHRAIAYDIMEALVGDFIRVEFIPDILIDIFTTGLDKYTPHPVEIRAAHQLYESMCREIVAVEVREIVVATVDRLVAAYFTSTEESTQATTQPPWQRLVDSFMAEWVHPLLHEIVLDGVDELVTQYMSAKQHTAMFDAWVQHILAETATTAFREMQREDVLDTVLDEVMCGVLNDIATSEVEAARAANAQLNRERERRLIAQTASTHLLDHAMLRALLELIALKADRLAFKDSCDQFLKTLMLKRLLAIQQQQASLQTVVRSSAVLVACHNHCLQASLGHLVSTLLGAGLDEWEDRIHLEEVNSDASQQNAT</sequence>
<evidence type="ECO:0000256" key="1">
    <source>
        <dbReference type="SAM" id="MobiDB-lite"/>
    </source>
</evidence>
<name>A0A024TJT4_9STRA</name>
<organism evidence="2">
    <name type="scientific">Aphanomyces invadans</name>
    <dbReference type="NCBI Taxonomy" id="157072"/>
    <lineage>
        <taxon>Eukaryota</taxon>
        <taxon>Sar</taxon>
        <taxon>Stramenopiles</taxon>
        <taxon>Oomycota</taxon>
        <taxon>Saprolegniomycetes</taxon>
        <taxon>Saprolegniales</taxon>
        <taxon>Verrucalvaceae</taxon>
        <taxon>Aphanomyces</taxon>
    </lineage>
</organism>
<dbReference type="VEuPathDB" id="FungiDB:H310_11934"/>
<gene>
    <name evidence="2" type="ORF">H310_11934</name>
</gene>
<feature type="compositionally biased region" description="Basic and acidic residues" evidence="1">
    <location>
        <begin position="1"/>
        <end position="11"/>
    </location>
</feature>
<dbReference type="OrthoDB" id="78988at2759"/>
<dbReference type="AlphaFoldDB" id="A0A024TJT4"/>
<protein>
    <submittedName>
        <fullName evidence="2">Uncharacterized protein</fullName>
    </submittedName>
</protein>
<proteinExistence type="predicted"/>
<dbReference type="EMBL" id="KI913986">
    <property type="protein sequence ID" value="ETV94259.1"/>
    <property type="molecule type" value="Genomic_DNA"/>
</dbReference>
<feature type="region of interest" description="Disordered" evidence="1">
    <location>
        <begin position="1"/>
        <end position="21"/>
    </location>
</feature>
<dbReference type="GeneID" id="20088984"/>
<evidence type="ECO:0000313" key="2">
    <source>
        <dbReference type="EMBL" id="ETV94259.1"/>
    </source>
</evidence>
<dbReference type="RefSeq" id="XP_008877021.1">
    <property type="nucleotide sequence ID" value="XM_008878799.1"/>
</dbReference>
<reference evidence="2" key="1">
    <citation type="submission" date="2013-12" db="EMBL/GenBank/DDBJ databases">
        <title>The Genome Sequence of Aphanomyces invadans NJM9701.</title>
        <authorList>
            <consortium name="The Broad Institute Genomics Platform"/>
            <person name="Russ C."/>
            <person name="Tyler B."/>
            <person name="van West P."/>
            <person name="Dieguez-Uribeondo J."/>
            <person name="Young S.K."/>
            <person name="Zeng Q."/>
            <person name="Gargeya S."/>
            <person name="Fitzgerald M."/>
            <person name="Abouelleil A."/>
            <person name="Alvarado L."/>
            <person name="Chapman S.B."/>
            <person name="Gainer-Dewar J."/>
            <person name="Goldberg J."/>
            <person name="Griggs A."/>
            <person name="Gujja S."/>
            <person name="Hansen M."/>
            <person name="Howarth C."/>
            <person name="Imamovic A."/>
            <person name="Ireland A."/>
            <person name="Larimer J."/>
            <person name="McCowan C."/>
            <person name="Murphy C."/>
            <person name="Pearson M."/>
            <person name="Poon T.W."/>
            <person name="Priest M."/>
            <person name="Roberts A."/>
            <person name="Saif S."/>
            <person name="Shea T."/>
            <person name="Sykes S."/>
            <person name="Wortman J."/>
            <person name="Nusbaum C."/>
            <person name="Birren B."/>
        </authorList>
    </citation>
    <scope>NUCLEOTIDE SEQUENCE [LARGE SCALE GENOMIC DNA]</scope>
    <source>
        <strain evidence="2">NJM9701</strain>
    </source>
</reference>
<accession>A0A024TJT4</accession>